<evidence type="ECO:0000313" key="2">
    <source>
        <dbReference type="Proteomes" id="UP000198873"/>
    </source>
</evidence>
<protein>
    <submittedName>
        <fullName evidence="1">Uncharacterized protein</fullName>
    </submittedName>
</protein>
<reference evidence="2" key="1">
    <citation type="submission" date="2016-10" db="EMBL/GenBank/DDBJ databases">
        <authorList>
            <person name="Varghese N."/>
            <person name="Submissions S."/>
        </authorList>
    </citation>
    <scope>NUCLEOTIDE SEQUENCE [LARGE SCALE GENOMIC DNA]</scope>
    <source>
        <strain evidence="2">CGMCC 4.7047</strain>
    </source>
</reference>
<dbReference type="Proteomes" id="UP000198873">
    <property type="component" value="Unassembled WGS sequence"/>
</dbReference>
<gene>
    <name evidence="1" type="ORF">SAMN05444716_103658</name>
</gene>
<accession>A0A1I6S222</accession>
<evidence type="ECO:0000313" key="1">
    <source>
        <dbReference type="EMBL" id="SFS70979.1"/>
    </source>
</evidence>
<keyword evidence="2" id="KW-1185">Reference proteome</keyword>
<dbReference type="STRING" id="1176198.SAMN05444716_103658"/>
<name>A0A1I6S222_9ACTN</name>
<dbReference type="EMBL" id="FPAB01000003">
    <property type="protein sequence ID" value="SFS70979.1"/>
    <property type="molecule type" value="Genomic_DNA"/>
</dbReference>
<dbReference type="AlphaFoldDB" id="A0A1I6S222"/>
<proteinExistence type="predicted"/>
<dbReference type="RefSeq" id="WP_093842899.1">
    <property type="nucleotide sequence ID" value="NZ_FPAB01000003.1"/>
</dbReference>
<organism evidence="1 2">
    <name type="scientific">Streptomyces harbinensis</name>
    <dbReference type="NCBI Taxonomy" id="1176198"/>
    <lineage>
        <taxon>Bacteria</taxon>
        <taxon>Bacillati</taxon>
        <taxon>Actinomycetota</taxon>
        <taxon>Actinomycetes</taxon>
        <taxon>Kitasatosporales</taxon>
        <taxon>Streptomycetaceae</taxon>
        <taxon>Streptomyces</taxon>
    </lineage>
</organism>
<sequence length="502" mass="52544">MSGADLPTLPPVRLPTEAELARDALSVPLVSRAAALARWAESGVPVGAGAELLAASLAGAVTALGLEAEEYGAELAVEAWNFAVDTGLVEITEEDEDAGTATAAPGADLDRLTGGAPEDVLDLWADGLEAVLADAATPTLEDLLGEDLESLDPAGLDLEALDWDADEEAAFLDSALAQLYLLAATDEKVAAGAMVPLPVVAAALVVPDEEDTEPEGTGEPSDETLEEVSAVMMRLDEQFRVLEGTGLLEYDPVDPALIVEESEGEAGPAPELPAEEEDLTRYGQVRLTPLGVYGVRRRMREAGLDAPAVGDLATADAAPLLLALPRRAHGAAQAEAEGWLAGRDPLTAARELLTAARGTDPRAPLRRLGCQLALSLLGPAAEPALREVLDDPELGGLARVWLADRDAANVPAPGPEMVYWLTVDTLAAQLATVDEEDPGEADELRTLVDGLTVQHGTFFEHAWRVDHPATAEVLEAIGRLHPDPALAEEARAAALRARSRAE</sequence>